<keyword evidence="2" id="KW-0808">Transferase</keyword>
<dbReference type="RefSeq" id="WP_116023845.1">
    <property type="nucleotide sequence ID" value="NZ_QTTT01000001.1"/>
</dbReference>
<name>A0A3D9SZH1_9ACTN</name>
<dbReference type="EMBL" id="QTTT01000001">
    <property type="protein sequence ID" value="REE98385.1"/>
    <property type="molecule type" value="Genomic_DNA"/>
</dbReference>
<evidence type="ECO:0000313" key="3">
    <source>
        <dbReference type="Proteomes" id="UP000256661"/>
    </source>
</evidence>
<reference evidence="2 3" key="1">
    <citation type="submission" date="2018-08" db="EMBL/GenBank/DDBJ databases">
        <title>Sequencing the genomes of 1000 actinobacteria strains.</title>
        <authorList>
            <person name="Klenk H.-P."/>
        </authorList>
    </citation>
    <scope>NUCLEOTIDE SEQUENCE [LARGE SCALE GENOMIC DNA]</scope>
    <source>
        <strain evidence="2 3">DSM 43927</strain>
    </source>
</reference>
<dbReference type="PANTHER" id="PTHR22916:SF3">
    <property type="entry name" value="UDP-GLCNAC:BETAGAL BETA-1,3-N-ACETYLGLUCOSAMINYLTRANSFERASE-LIKE PROTEIN 1"/>
    <property type="match status" value="1"/>
</dbReference>
<dbReference type="SUPFAM" id="SSF53448">
    <property type="entry name" value="Nucleotide-diphospho-sugar transferases"/>
    <property type="match status" value="1"/>
</dbReference>
<dbReference type="PANTHER" id="PTHR22916">
    <property type="entry name" value="GLYCOSYLTRANSFERASE"/>
    <property type="match status" value="1"/>
</dbReference>
<dbReference type="CDD" id="cd00761">
    <property type="entry name" value="Glyco_tranf_GTA_type"/>
    <property type="match status" value="1"/>
</dbReference>
<accession>A0A3D9SZH1</accession>
<sequence length="321" mass="36486">MTTLSVIVPMHNVAPYIGDLLISLERNVRDDFEFIFVDDGSSDHTGEIVERHRSRLPGFTVVRHAKARGLSAARNAGVAASSGRLITYLDGDDWIGPGYLGAAVEAIEALGCDFIKTDHVRVYGRRREVHRAPQGVRGVVLNPRDGILPVLDNTMVDYPNAWSGIYRRTLVDKGLLTFDEHLLTCEDRPWTWRLMRGASSYAVVSLFGVFYRREVAGSLTQIGDERQLHYFDAFDQVLADLADDPERDRFHLKALRTYCQMISFHLQQQSRLAPDLRRRQRERAVAFLRGLPHEDLHTVMPILTRRHQEALHPLLPAEVAR</sequence>
<dbReference type="GO" id="GO:0016758">
    <property type="term" value="F:hexosyltransferase activity"/>
    <property type="evidence" value="ECO:0007669"/>
    <property type="project" value="UniProtKB-ARBA"/>
</dbReference>
<feature type="domain" description="Glycosyltransferase 2-like" evidence="1">
    <location>
        <begin position="5"/>
        <end position="135"/>
    </location>
</feature>
<organism evidence="2 3">
    <name type="scientific">Thermomonospora umbrina</name>
    <dbReference type="NCBI Taxonomy" id="111806"/>
    <lineage>
        <taxon>Bacteria</taxon>
        <taxon>Bacillati</taxon>
        <taxon>Actinomycetota</taxon>
        <taxon>Actinomycetes</taxon>
        <taxon>Streptosporangiales</taxon>
        <taxon>Thermomonosporaceae</taxon>
        <taxon>Thermomonospora</taxon>
    </lineage>
</organism>
<evidence type="ECO:0000259" key="1">
    <source>
        <dbReference type="Pfam" id="PF00535"/>
    </source>
</evidence>
<dbReference type="OrthoDB" id="3226099at2"/>
<dbReference type="InterPro" id="IPR001173">
    <property type="entry name" value="Glyco_trans_2-like"/>
</dbReference>
<dbReference type="InterPro" id="IPR029044">
    <property type="entry name" value="Nucleotide-diphossugar_trans"/>
</dbReference>
<proteinExistence type="predicted"/>
<dbReference type="Gene3D" id="3.90.550.10">
    <property type="entry name" value="Spore Coat Polysaccharide Biosynthesis Protein SpsA, Chain A"/>
    <property type="match status" value="1"/>
</dbReference>
<comment type="caution">
    <text evidence="2">The sequence shown here is derived from an EMBL/GenBank/DDBJ whole genome shotgun (WGS) entry which is preliminary data.</text>
</comment>
<evidence type="ECO:0000313" key="2">
    <source>
        <dbReference type="EMBL" id="REE98385.1"/>
    </source>
</evidence>
<dbReference type="Pfam" id="PF00535">
    <property type="entry name" value="Glycos_transf_2"/>
    <property type="match status" value="1"/>
</dbReference>
<keyword evidence="3" id="KW-1185">Reference proteome</keyword>
<dbReference type="Proteomes" id="UP000256661">
    <property type="component" value="Unassembled WGS sequence"/>
</dbReference>
<protein>
    <submittedName>
        <fullName evidence="2">Glycosyltransferase involved in cell wall biosynthesis</fullName>
    </submittedName>
</protein>
<dbReference type="AlphaFoldDB" id="A0A3D9SZH1"/>
<gene>
    <name evidence="2" type="ORF">DFJ69_3872</name>
</gene>